<dbReference type="Proteomes" id="UP000186524">
    <property type="component" value="Unassembled WGS sequence"/>
</dbReference>
<evidence type="ECO:0000256" key="1">
    <source>
        <dbReference type="SAM" id="SignalP"/>
    </source>
</evidence>
<comment type="caution">
    <text evidence="3">The sequence shown here is derived from an EMBL/GenBank/DDBJ whole genome shotgun (WGS) entry which is preliminary data.</text>
</comment>
<evidence type="ECO:0000313" key="4">
    <source>
        <dbReference type="Proteomes" id="UP000186524"/>
    </source>
</evidence>
<proteinExistence type="predicted"/>
<keyword evidence="1" id="KW-0732">Signal</keyword>
<dbReference type="PANTHER" id="PTHR34408:SF1">
    <property type="entry name" value="GLYCOSYL HYDROLASE FAMILY 19 DOMAIN-CONTAINING PROTEIN HI_1415"/>
    <property type="match status" value="1"/>
</dbReference>
<feature type="domain" description="SH3b" evidence="2">
    <location>
        <begin position="168"/>
        <end position="237"/>
    </location>
</feature>
<sequence>MRKILIGLMAFLLLITLVPAKKAEASTGHHTVNVKTTLNVRENPSPRAKVVGSLKNGAVVYVYNTEPGGWSKIKYNNKAGYVASGYLTPNVSSSSSPSNSGGEKATVTASPSLNIRANPSPKAKIIGSLKKGATVYIHGTEPGGWSKIMYNGRYAYVASSYLKKEAQESTYYSYGGYAYADANNLNVRATASKNGKVIGQVNRGYEFYVYGTISNGWAEVSYNGRTAYVATEYLYFY</sequence>
<keyword evidence="4" id="KW-1185">Reference proteome</keyword>
<dbReference type="OrthoDB" id="2455924at2"/>
<evidence type="ECO:0000259" key="2">
    <source>
        <dbReference type="PROSITE" id="PS51781"/>
    </source>
</evidence>
<dbReference type="SMART" id="SM00287">
    <property type="entry name" value="SH3b"/>
    <property type="match status" value="3"/>
</dbReference>
<dbReference type="PROSITE" id="PS51781">
    <property type="entry name" value="SH3B"/>
    <property type="match status" value="3"/>
</dbReference>
<evidence type="ECO:0000313" key="3">
    <source>
        <dbReference type="EMBL" id="OKL37647.1"/>
    </source>
</evidence>
<dbReference type="InterPro" id="IPR003646">
    <property type="entry name" value="SH3-like_bac-type"/>
</dbReference>
<reference evidence="3 4" key="1">
    <citation type="submission" date="2016-12" db="EMBL/GenBank/DDBJ databases">
        <title>Domibacillus sp. SAOS 44 whole genome sequencing.</title>
        <authorList>
            <person name="Verma A."/>
            <person name="Krishnamurthi S."/>
        </authorList>
    </citation>
    <scope>NUCLEOTIDE SEQUENCE [LARGE SCALE GENOMIC DNA]</scope>
    <source>
        <strain evidence="3 4">SAOS 44</strain>
    </source>
</reference>
<dbReference type="STRING" id="1714354.BLL40_04930"/>
<feature type="domain" description="SH3b" evidence="2">
    <location>
        <begin position="102"/>
        <end position="166"/>
    </location>
</feature>
<dbReference type="RefSeq" id="WP_073710798.1">
    <property type="nucleotide sequence ID" value="NZ_MRWQ01000004.1"/>
</dbReference>
<feature type="domain" description="SH3b" evidence="2">
    <location>
        <begin position="27"/>
        <end position="91"/>
    </location>
</feature>
<organism evidence="3 4">
    <name type="scientific">Domibacillus mangrovi</name>
    <dbReference type="NCBI Taxonomy" id="1714354"/>
    <lineage>
        <taxon>Bacteria</taxon>
        <taxon>Bacillati</taxon>
        <taxon>Bacillota</taxon>
        <taxon>Bacilli</taxon>
        <taxon>Bacillales</taxon>
        <taxon>Bacillaceae</taxon>
        <taxon>Domibacillus</taxon>
    </lineage>
</organism>
<dbReference type="AlphaFoldDB" id="A0A1Q5P5Z4"/>
<dbReference type="Pfam" id="PF08239">
    <property type="entry name" value="SH3_3"/>
    <property type="match status" value="3"/>
</dbReference>
<dbReference type="SUPFAM" id="SSF50044">
    <property type="entry name" value="SH3-domain"/>
    <property type="match status" value="2"/>
</dbReference>
<protein>
    <recommendedName>
        <fullName evidence="2">SH3b domain-containing protein</fullName>
    </recommendedName>
</protein>
<dbReference type="Gene3D" id="2.30.30.40">
    <property type="entry name" value="SH3 Domains"/>
    <property type="match status" value="3"/>
</dbReference>
<dbReference type="EMBL" id="MRWQ01000004">
    <property type="protein sequence ID" value="OKL37647.1"/>
    <property type="molecule type" value="Genomic_DNA"/>
</dbReference>
<feature type="signal peptide" evidence="1">
    <location>
        <begin position="1"/>
        <end position="22"/>
    </location>
</feature>
<dbReference type="InterPro" id="IPR052354">
    <property type="entry name" value="Cell_Wall_Dynamics_Protein"/>
</dbReference>
<gene>
    <name evidence="3" type="ORF">BLL40_04930</name>
</gene>
<dbReference type="PANTHER" id="PTHR34408">
    <property type="entry name" value="FAMILY PROTEIN, PUTATIVE-RELATED"/>
    <property type="match status" value="1"/>
</dbReference>
<dbReference type="InterPro" id="IPR036028">
    <property type="entry name" value="SH3-like_dom_sf"/>
</dbReference>
<accession>A0A1Q5P5Z4</accession>
<name>A0A1Q5P5Z4_9BACI</name>
<feature type="chain" id="PRO_5038938243" description="SH3b domain-containing protein" evidence="1">
    <location>
        <begin position="23"/>
        <end position="237"/>
    </location>
</feature>